<keyword evidence="3" id="KW-1185">Reference proteome</keyword>
<dbReference type="OrthoDB" id="691633at2759"/>
<dbReference type="SUPFAM" id="SSF56672">
    <property type="entry name" value="DNA/RNA polymerases"/>
    <property type="match status" value="1"/>
</dbReference>
<dbReference type="Pfam" id="PF00078">
    <property type="entry name" value="RVT_1"/>
    <property type="match status" value="1"/>
</dbReference>
<proteinExistence type="predicted"/>
<organism evidence="2 3">
    <name type="scientific">Gossypium australe</name>
    <dbReference type="NCBI Taxonomy" id="47621"/>
    <lineage>
        <taxon>Eukaryota</taxon>
        <taxon>Viridiplantae</taxon>
        <taxon>Streptophyta</taxon>
        <taxon>Embryophyta</taxon>
        <taxon>Tracheophyta</taxon>
        <taxon>Spermatophyta</taxon>
        <taxon>Magnoliopsida</taxon>
        <taxon>eudicotyledons</taxon>
        <taxon>Gunneridae</taxon>
        <taxon>Pentapetalae</taxon>
        <taxon>rosids</taxon>
        <taxon>malvids</taxon>
        <taxon>Malvales</taxon>
        <taxon>Malvaceae</taxon>
        <taxon>Malvoideae</taxon>
        <taxon>Gossypium</taxon>
    </lineage>
</organism>
<reference evidence="3" key="1">
    <citation type="journal article" date="2019" name="Plant Biotechnol. J.">
        <title>Genome sequencing of the Australian wild diploid species Gossypium australe highlights disease resistance and delayed gland morphogenesis.</title>
        <authorList>
            <person name="Cai Y."/>
            <person name="Cai X."/>
            <person name="Wang Q."/>
            <person name="Wang P."/>
            <person name="Zhang Y."/>
            <person name="Cai C."/>
            <person name="Xu Y."/>
            <person name="Wang K."/>
            <person name="Zhou Z."/>
            <person name="Wang C."/>
            <person name="Geng S."/>
            <person name="Li B."/>
            <person name="Dong Q."/>
            <person name="Hou Y."/>
            <person name="Wang H."/>
            <person name="Ai P."/>
            <person name="Liu Z."/>
            <person name="Yi F."/>
            <person name="Sun M."/>
            <person name="An G."/>
            <person name="Cheng J."/>
            <person name="Zhang Y."/>
            <person name="Shi Q."/>
            <person name="Xie Y."/>
            <person name="Shi X."/>
            <person name="Chang Y."/>
            <person name="Huang F."/>
            <person name="Chen Y."/>
            <person name="Hong S."/>
            <person name="Mi L."/>
            <person name="Sun Q."/>
            <person name="Zhang L."/>
            <person name="Zhou B."/>
            <person name="Peng R."/>
            <person name="Zhang X."/>
            <person name="Liu F."/>
        </authorList>
    </citation>
    <scope>NUCLEOTIDE SEQUENCE [LARGE SCALE GENOMIC DNA]</scope>
    <source>
        <strain evidence="3">cv. PA1801</strain>
    </source>
</reference>
<dbReference type="Proteomes" id="UP000325315">
    <property type="component" value="Unassembled WGS sequence"/>
</dbReference>
<protein>
    <submittedName>
        <fullName evidence="2">Retrovirus-related Pol polyprotein LINE-1</fullName>
    </submittedName>
</protein>
<dbReference type="PROSITE" id="PS50878">
    <property type="entry name" value="RT_POL"/>
    <property type="match status" value="1"/>
</dbReference>
<dbReference type="InterPro" id="IPR052343">
    <property type="entry name" value="Retrotransposon-Effector_Assoc"/>
</dbReference>
<sequence>METETTFLEAAISNEEIKRAMFDMAPLKAPISDGFHALFFQSQWDILGNDVCQWVKSVFEGRPIEPELNNTLIVLIPKKKVLKILVNFVPLLVMKVIANRFKVIFPKLISEEASFIAGRNIFDNIILAQEVIHSMRCNRKGRKWMAVKLDLEKAYDRLSWDFINASLTAAGIPLFLHNVIMSAISSSTMQVLWNGVPTQKFKPNRGIRQGCPLSPYLFVLCMEWLGHFIQSGMEVGTWDPIRLSRSGPPVSHLFFADDLVIFCKAQIDQARLLASILSLFYEISGHKISNIGDEVHNQISQLFGFQKVQNLGTYLGVPLLHDRVTKNTLNIVVDKIRRKLQSWDARKLSFAGRITLA</sequence>
<dbReference type="CDD" id="cd01650">
    <property type="entry name" value="RT_nLTR_like"/>
    <property type="match status" value="1"/>
</dbReference>
<dbReference type="InterPro" id="IPR043502">
    <property type="entry name" value="DNA/RNA_pol_sf"/>
</dbReference>
<accession>A0A5B6X1T8</accession>
<gene>
    <name evidence="2" type="ORF">EPI10_031915</name>
</gene>
<dbReference type="EMBL" id="SMMG02000001">
    <property type="protein sequence ID" value="KAA3488140.1"/>
    <property type="molecule type" value="Genomic_DNA"/>
</dbReference>
<name>A0A5B6X1T8_9ROSI</name>
<evidence type="ECO:0000313" key="3">
    <source>
        <dbReference type="Proteomes" id="UP000325315"/>
    </source>
</evidence>
<evidence type="ECO:0000259" key="1">
    <source>
        <dbReference type="PROSITE" id="PS50878"/>
    </source>
</evidence>
<evidence type="ECO:0000313" key="2">
    <source>
        <dbReference type="EMBL" id="KAA3488140.1"/>
    </source>
</evidence>
<dbReference type="PANTHER" id="PTHR46890:SF48">
    <property type="entry name" value="RNA-DIRECTED DNA POLYMERASE"/>
    <property type="match status" value="1"/>
</dbReference>
<feature type="domain" description="Reverse transcriptase" evidence="1">
    <location>
        <begin position="57"/>
        <end position="319"/>
    </location>
</feature>
<dbReference type="AlphaFoldDB" id="A0A5B6X1T8"/>
<dbReference type="InterPro" id="IPR000477">
    <property type="entry name" value="RT_dom"/>
</dbReference>
<dbReference type="PANTHER" id="PTHR46890">
    <property type="entry name" value="NON-LTR RETROLELEMENT REVERSE TRANSCRIPTASE-LIKE PROTEIN-RELATED"/>
    <property type="match status" value="1"/>
</dbReference>
<comment type="caution">
    <text evidence="2">The sequence shown here is derived from an EMBL/GenBank/DDBJ whole genome shotgun (WGS) entry which is preliminary data.</text>
</comment>